<keyword evidence="2" id="KW-0645">Protease</keyword>
<dbReference type="InterPro" id="IPR003959">
    <property type="entry name" value="ATPase_AAA_core"/>
</dbReference>
<keyword evidence="2" id="KW-0378">Hydrolase</keyword>
<dbReference type="InterPro" id="IPR054594">
    <property type="entry name" value="Lon_lid"/>
</dbReference>
<dbReference type="Pfam" id="PF22667">
    <property type="entry name" value="Lon_lid"/>
    <property type="match status" value="1"/>
</dbReference>
<accession>A0A0G0ZML7</accession>
<gene>
    <name evidence="2" type="ORF">UU67_C0005G0008</name>
</gene>
<dbReference type="GO" id="GO:0016887">
    <property type="term" value="F:ATP hydrolysis activity"/>
    <property type="evidence" value="ECO:0007669"/>
    <property type="project" value="InterPro"/>
</dbReference>
<dbReference type="SMART" id="SM00382">
    <property type="entry name" value="AAA"/>
    <property type="match status" value="1"/>
</dbReference>
<comment type="caution">
    <text evidence="2">The sequence shown here is derived from an EMBL/GenBank/DDBJ whole genome shotgun (WGS) entry which is preliminary data.</text>
</comment>
<evidence type="ECO:0000313" key="2">
    <source>
        <dbReference type="EMBL" id="KKS14203.1"/>
    </source>
</evidence>
<dbReference type="AlphaFoldDB" id="A0A0G0ZML7"/>
<dbReference type="SUPFAM" id="SSF52540">
    <property type="entry name" value="P-loop containing nucleoside triphosphate hydrolases"/>
    <property type="match status" value="1"/>
</dbReference>
<dbReference type="InterPro" id="IPR027065">
    <property type="entry name" value="Lon_Prtase"/>
</dbReference>
<evidence type="ECO:0000259" key="1">
    <source>
        <dbReference type="SMART" id="SM00382"/>
    </source>
</evidence>
<sequence length="330" mass="36340">MDTAQLPKDLAEKLTNQLTRIEKASASGYSIELDREREYINFVSTLPFGKASQDILDLKRTAQILDKNHYGLKPVKDRILEYLSILILNSRSGKGMRAPVLSFVGLVGSGKTSLASSIAESLGRKFLRIPLGGLGSVSELRGQSRVKPEAEPGSILKMIHEAGVSNPVILLDEIDRVSVENRSDVMGVLVELLDPEQNSTFLDHFVDYPFDLSKVLFIATANNTGNIATAVLDRLEVIEMPSYSDEEKTMIGKNYLLPKAEDEAGLAVNAVLLDDSIWPQIVRPLGFDGGIRSLQRTIQTVVRKIAREVVEGNMGPYRINNENIGNYLGN</sequence>
<reference evidence="2 3" key="1">
    <citation type="journal article" date="2015" name="Nature">
        <title>rRNA introns, odd ribosomes, and small enigmatic genomes across a large radiation of phyla.</title>
        <authorList>
            <person name="Brown C.T."/>
            <person name="Hug L.A."/>
            <person name="Thomas B.C."/>
            <person name="Sharon I."/>
            <person name="Castelle C.J."/>
            <person name="Singh A."/>
            <person name="Wilkins M.J."/>
            <person name="Williams K.H."/>
            <person name="Banfield J.F."/>
        </authorList>
    </citation>
    <scope>NUCLEOTIDE SEQUENCE [LARGE SCALE GENOMIC DNA]</scope>
</reference>
<dbReference type="PANTHER" id="PTHR43718">
    <property type="entry name" value="LON PROTEASE"/>
    <property type="match status" value="1"/>
</dbReference>
<dbReference type="InterPro" id="IPR027417">
    <property type="entry name" value="P-loop_NTPase"/>
</dbReference>
<dbReference type="GO" id="GO:0004176">
    <property type="term" value="F:ATP-dependent peptidase activity"/>
    <property type="evidence" value="ECO:0007669"/>
    <property type="project" value="InterPro"/>
</dbReference>
<dbReference type="InterPro" id="IPR003593">
    <property type="entry name" value="AAA+_ATPase"/>
</dbReference>
<dbReference type="Gene3D" id="3.40.50.300">
    <property type="entry name" value="P-loop containing nucleotide triphosphate hydrolases"/>
    <property type="match status" value="1"/>
</dbReference>
<dbReference type="GO" id="GO:0004252">
    <property type="term" value="F:serine-type endopeptidase activity"/>
    <property type="evidence" value="ECO:0007669"/>
    <property type="project" value="InterPro"/>
</dbReference>
<organism evidence="2 3">
    <name type="scientific">Candidatus Daviesbacteria bacterium GW2011_GWB1_41_5</name>
    <dbReference type="NCBI Taxonomy" id="1618429"/>
    <lineage>
        <taxon>Bacteria</taxon>
        <taxon>Candidatus Daviesiibacteriota</taxon>
    </lineage>
</organism>
<dbReference type="Pfam" id="PF00004">
    <property type="entry name" value="AAA"/>
    <property type="match status" value="1"/>
</dbReference>
<dbReference type="PATRIC" id="fig|1618429.3.peg.164"/>
<evidence type="ECO:0000313" key="3">
    <source>
        <dbReference type="Proteomes" id="UP000034753"/>
    </source>
</evidence>
<dbReference type="Proteomes" id="UP000034753">
    <property type="component" value="Unassembled WGS sequence"/>
</dbReference>
<dbReference type="PANTHER" id="PTHR43718:SF2">
    <property type="entry name" value="LON PROTEASE HOMOLOG, MITOCHONDRIAL"/>
    <property type="match status" value="1"/>
</dbReference>
<feature type="domain" description="AAA+ ATPase" evidence="1">
    <location>
        <begin position="97"/>
        <end position="245"/>
    </location>
</feature>
<protein>
    <submittedName>
        <fullName evidence="2">Lon protease</fullName>
    </submittedName>
</protein>
<dbReference type="GO" id="GO:0006515">
    <property type="term" value="P:protein quality control for misfolded or incompletely synthesized proteins"/>
    <property type="evidence" value="ECO:0007669"/>
    <property type="project" value="TreeGrafter"/>
</dbReference>
<dbReference type="GO" id="GO:0005524">
    <property type="term" value="F:ATP binding"/>
    <property type="evidence" value="ECO:0007669"/>
    <property type="project" value="InterPro"/>
</dbReference>
<proteinExistence type="predicted"/>
<dbReference type="EMBL" id="LCBN01000005">
    <property type="protein sequence ID" value="KKS14203.1"/>
    <property type="molecule type" value="Genomic_DNA"/>
</dbReference>
<name>A0A0G0ZML7_9BACT</name>
<dbReference type="Gene3D" id="1.10.8.60">
    <property type="match status" value="1"/>
</dbReference>